<sequence>MYRHNCIDGDSINVHDWWDIKLDFDTVLQPACSTFLSLIFLGNPLYLGSILGGTFIIAGLYIVTWGSYKEKQENAGVIADESCVSDPLIQEKTVYQKALN</sequence>
<keyword evidence="2" id="KW-0812">Transmembrane</keyword>
<evidence type="ECO:0008006" key="5">
    <source>
        <dbReference type="Google" id="ProtNLM"/>
    </source>
</evidence>
<keyword evidence="2" id="KW-1133">Transmembrane helix</keyword>
<feature type="transmembrane region" description="Helical" evidence="2">
    <location>
        <begin position="45"/>
        <end position="63"/>
    </location>
</feature>
<dbReference type="STRING" id="3818.A0A444WV67"/>
<protein>
    <recommendedName>
        <fullName evidence="5">WAT1-related protein</fullName>
    </recommendedName>
</protein>
<evidence type="ECO:0000256" key="2">
    <source>
        <dbReference type="SAM" id="Phobius"/>
    </source>
</evidence>
<accession>A0A444WV67</accession>
<proteinExistence type="predicted"/>
<dbReference type="EMBL" id="SDMP01000021">
    <property type="protein sequence ID" value="RYQ81300.1"/>
    <property type="molecule type" value="Genomic_DNA"/>
</dbReference>
<keyword evidence="2" id="KW-0472">Membrane</keyword>
<reference evidence="3 4" key="1">
    <citation type="submission" date="2019-01" db="EMBL/GenBank/DDBJ databases">
        <title>Sequencing of cultivated peanut Arachis hypogaea provides insights into genome evolution and oil improvement.</title>
        <authorList>
            <person name="Chen X."/>
        </authorList>
    </citation>
    <scope>NUCLEOTIDE SEQUENCE [LARGE SCALE GENOMIC DNA]</scope>
    <source>
        <strain evidence="4">cv. Fuhuasheng</strain>
        <tissue evidence="3">Leaves</tissue>
    </source>
</reference>
<keyword evidence="4" id="KW-1185">Reference proteome</keyword>
<dbReference type="AlphaFoldDB" id="A0A444WV67"/>
<name>A0A444WV67_ARAHY</name>
<evidence type="ECO:0000313" key="3">
    <source>
        <dbReference type="EMBL" id="RYQ81300.1"/>
    </source>
</evidence>
<organism evidence="3 4">
    <name type="scientific">Arachis hypogaea</name>
    <name type="common">Peanut</name>
    <dbReference type="NCBI Taxonomy" id="3818"/>
    <lineage>
        <taxon>Eukaryota</taxon>
        <taxon>Viridiplantae</taxon>
        <taxon>Streptophyta</taxon>
        <taxon>Embryophyta</taxon>
        <taxon>Tracheophyta</taxon>
        <taxon>Spermatophyta</taxon>
        <taxon>Magnoliopsida</taxon>
        <taxon>eudicotyledons</taxon>
        <taxon>Gunneridae</taxon>
        <taxon>Pentapetalae</taxon>
        <taxon>rosids</taxon>
        <taxon>fabids</taxon>
        <taxon>Fabales</taxon>
        <taxon>Fabaceae</taxon>
        <taxon>Papilionoideae</taxon>
        <taxon>50 kb inversion clade</taxon>
        <taxon>dalbergioids sensu lato</taxon>
        <taxon>Dalbergieae</taxon>
        <taxon>Pterocarpus clade</taxon>
        <taxon>Arachis</taxon>
    </lineage>
</organism>
<comment type="subcellular location">
    <subcellularLocation>
        <location evidence="1">Membrane</location>
        <topology evidence="1">Multi-pass membrane protein</topology>
    </subcellularLocation>
</comment>
<comment type="caution">
    <text evidence="3">The sequence shown here is derived from an EMBL/GenBank/DDBJ whole genome shotgun (WGS) entry which is preliminary data.</text>
</comment>
<evidence type="ECO:0000313" key="4">
    <source>
        <dbReference type="Proteomes" id="UP000289738"/>
    </source>
</evidence>
<gene>
    <name evidence="3" type="ORF">Ahy_Scaffold1g107265</name>
</gene>
<dbReference type="InterPro" id="IPR037185">
    <property type="entry name" value="EmrE-like"/>
</dbReference>
<evidence type="ECO:0000256" key="1">
    <source>
        <dbReference type="ARBA" id="ARBA00004141"/>
    </source>
</evidence>
<dbReference type="Proteomes" id="UP000289738">
    <property type="component" value="Unassembled WGS sequence"/>
</dbReference>
<dbReference type="SUPFAM" id="SSF103481">
    <property type="entry name" value="Multidrug resistance efflux transporter EmrE"/>
    <property type="match status" value="1"/>
</dbReference>